<dbReference type="GO" id="GO:0020037">
    <property type="term" value="F:heme binding"/>
    <property type="evidence" value="ECO:0007669"/>
    <property type="project" value="TreeGrafter"/>
</dbReference>
<dbReference type="GO" id="GO:0005886">
    <property type="term" value="C:plasma membrane"/>
    <property type="evidence" value="ECO:0007669"/>
    <property type="project" value="UniProtKB-SubCell"/>
</dbReference>
<feature type="transmembrane region" description="Helical" evidence="13">
    <location>
        <begin position="51"/>
        <end position="70"/>
    </location>
</feature>
<accession>A0A963Z512</accession>
<proteinExistence type="inferred from homology"/>
<comment type="caution">
    <text evidence="15">The sequence shown here is derived from an EMBL/GenBank/DDBJ whole genome shotgun (WGS) entry which is preliminary data.</text>
</comment>
<keyword evidence="5" id="KW-0349">Heme</keyword>
<keyword evidence="9 13" id="KW-1133">Transmembrane helix</keyword>
<name>A0A963Z512_9PROT</name>
<evidence type="ECO:0000256" key="2">
    <source>
        <dbReference type="ARBA" id="ARBA00004651"/>
    </source>
</evidence>
<feature type="transmembrane region" description="Helical" evidence="13">
    <location>
        <begin position="12"/>
        <end position="39"/>
    </location>
</feature>
<sequence length="203" mass="22014">MRWRSTTEDWGAVAKLLHWAMAVCIMLMIAMGITMRWFLGGNLALQYTAYQLHKSFGFTLLLLAVGRLLWRLSAKAVPAAPDAAKPHERWLANGVHAALYIAMFGMPISGLLATSASPLNVPTVIFDLFTLPRPIGPNAALATLFSGIHFWLACLLVVSLTLHVAGAIWHMAVLHDGVLQRMIPRGRGSISAANSPASPPRPS</sequence>
<dbReference type="GO" id="GO:0046872">
    <property type="term" value="F:metal ion binding"/>
    <property type="evidence" value="ECO:0007669"/>
    <property type="project" value="UniProtKB-KW"/>
</dbReference>
<comment type="subcellular location">
    <subcellularLocation>
        <location evidence="2">Cell membrane</location>
        <topology evidence="2">Multi-pass membrane protein</topology>
    </subcellularLocation>
</comment>
<evidence type="ECO:0000256" key="6">
    <source>
        <dbReference type="ARBA" id="ARBA00022692"/>
    </source>
</evidence>
<comment type="cofactor">
    <cofactor evidence="1">
        <name>heme b</name>
        <dbReference type="ChEBI" id="CHEBI:60344"/>
    </cofactor>
</comment>
<evidence type="ECO:0000259" key="14">
    <source>
        <dbReference type="Pfam" id="PF01292"/>
    </source>
</evidence>
<keyword evidence="10" id="KW-0408">Iron</keyword>
<feature type="transmembrane region" description="Helical" evidence="13">
    <location>
        <begin position="90"/>
        <end position="113"/>
    </location>
</feature>
<evidence type="ECO:0000313" key="15">
    <source>
        <dbReference type="EMBL" id="MCB8882985.1"/>
    </source>
</evidence>
<dbReference type="InterPro" id="IPR052168">
    <property type="entry name" value="Cytochrome_b561_oxidase"/>
</dbReference>
<keyword evidence="6 13" id="KW-0812">Transmembrane</keyword>
<dbReference type="EMBL" id="JAESVA010000010">
    <property type="protein sequence ID" value="MCB8882985.1"/>
    <property type="molecule type" value="Genomic_DNA"/>
</dbReference>
<evidence type="ECO:0000313" key="16">
    <source>
        <dbReference type="Proteomes" id="UP000721844"/>
    </source>
</evidence>
<evidence type="ECO:0000256" key="3">
    <source>
        <dbReference type="ARBA" id="ARBA00022448"/>
    </source>
</evidence>
<comment type="similarity">
    <text evidence="12">Belongs to the cytochrome b561 family.</text>
</comment>
<dbReference type="Gene3D" id="1.20.950.20">
    <property type="entry name" value="Transmembrane di-heme cytochromes, Chain C"/>
    <property type="match status" value="1"/>
</dbReference>
<dbReference type="InterPro" id="IPR011577">
    <property type="entry name" value="Cyt_b561_bac/Ni-Hgenase"/>
</dbReference>
<dbReference type="Pfam" id="PF01292">
    <property type="entry name" value="Ni_hydr_CYTB"/>
    <property type="match status" value="1"/>
</dbReference>
<evidence type="ECO:0000256" key="13">
    <source>
        <dbReference type="SAM" id="Phobius"/>
    </source>
</evidence>
<evidence type="ECO:0000256" key="11">
    <source>
        <dbReference type="ARBA" id="ARBA00023136"/>
    </source>
</evidence>
<evidence type="ECO:0000256" key="5">
    <source>
        <dbReference type="ARBA" id="ARBA00022617"/>
    </source>
</evidence>
<dbReference type="RefSeq" id="WP_227309643.1">
    <property type="nucleotide sequence ID" value="NZ_JAESVA010000010.1"/>
</dbReference>
<evidence type="ECO:0000256" key="9">
    <source>
        <dbReference type="ARBA" id="ARBA00022989"/>
    </source>
</evidence>
<feature type="transmembrane region" description="Helical" evidence="13">
    <location>
        <begin position="148"/>
        <end position="172"/>
    </location>
</feature>
<dbReference type="AlphaFoldDB" id="A0A963Z512"/>
<evidence type="ECO:0000256" key="10">
    <source>
        <dbReference type="ARBA" id="ARBA00023004"/>
    </source>
</evidence>
<dbReference type="GO" id="GO:0022904">
    <property type="term" value="P:respiratory electron transport chain"/>
    <property type="evidence" value="ECO:0007669"/>
    <property type="project" value="InterPro"/>
</dbReference>
<dbReference type="InterPro" id="IPR016174">
    <property type="entry name" value="Di-haem_cyt_TM"/>
</dbReference>
<evidence type="ECO:0000256" key="8">
    <source>
        <dbReference type="ARBA" id="ARBA00022982"/>
    </source>
</evidence>
<keyword evidence="4" id="KW-1003">Cell membrane</keyword>
<keyword evidence="7" id="KW-0479">Metal-binding</keyword>
<keyword evidence="8" id="KW-0249">Electron transport</keyword>
<dbReference type="PANTHER" id="PTHR30529">
    <property type="entry name" value="CYTOCHROME B561"/>
    <property type="match status" value="1"/>
</dbReference>
<dbReference type="SUPFAM" id="SSF81342">
    <property type="entry name" value="Transmembrane di-heme cytochromes"/>
    <property type="match status" value="1"/>
</dbReference>
<feature type="domain" description="Cytochrome b561 bacterial/Ni-hydrogenase" evidence="14">
    <location>
        <begin position="10"/>
        <end position="184"/>
    </location>
</feature>
<organism evidence="15 16">
    <name type="scientific">Acidisoma cellulosilyticum</name>
    <dbReference type="NCBI Taxonomy" id="2802395"/>
    <lineage>
        <taxon>Bacteria</taxon>
        <taxon>Pseudomonadati</taxon>
        <taxon>Pseudomonadota</taxon>
        <taxon>Alphaproteobacteria</taxon>
        <taxon>Acetobacterales</taxon>
        <taxon>Acidocellaceae</taxon>
        <taxon>Acidisoma</taxon>
    </lineage>
</organism>
<reference evidence="15 16" key="1">
    <citation type="journal article" date="2021" name="Microorganisms">
        <title>Acidisoma silvae sp. nov. and Acidisomacellulosilytica sp. nov., Two Acidophilic Bacteria Isolated from Decaying Wood, Hydrolyzing Cellulose and Producing Poly-3-hydroxybutyrate.</title>
        <authorList>
            <person name="Mieszkin S."/>
            <person name="Pouder E."/>
            <person name="Uroz S."/>
            <person name="Simon-Colin C."/>
            <person name="Alain K."/>
        </authorList>
    </citation>
    <scope>NUCLEOTIDE SEQUENCE [LARGE SCALE GENOMIC DNA]</scope>
    <source>
        <strain evidence="15 16">HW T5.17</strain>
    </source>
</reference>
<evidence type="ECO:0000256" key="1">
    <source>
        <dbReference type="ARBA" id="ARBA00001970"/>
    </source>
</evidence>
<dbReference type="GO" id="GO:0009055">
    <property type="term" value="F:electron transfer activity"/>
    <property type="evidence" value="ECO:0007669"/>
    <property type="project" value="InterPro"/>
</dbReference>
<dbReference type="Proteomes" id="UP000721844">
    <property type="component" value="Unassembled WGS sequence"/>
</dbReference>
<keyword evidence="16" id="KW-1185">Reference proteome</keyword>
<evidence type="ECO:0000256" key="4">
    <source>
        <dbReference type="ARBA" id="ARBA00022475"/>
    </source>
</evidence>
<evidence type="ECO:0000256" key="12">
    <source>
        <dbReference type="ARBA" id="ARBA00037975"/>
    </source>
</evidence>
<keyword evidence="11 13" id="KW-0472">Membrane</keyword>
<gene>
    <name evidence="15" type="ORF">ACELLULO517_22245</name>
</gene>
<dbReference type="PANTHER" id="PTHR30529:SF1">
    <property type="entry name" value="CYTOCHROME B561 HOMOLOG 2"/>
    <property type="match status" value="1"/>
</dbReference>
<evidence type="ECO:0000256" key="7">
    <source>
        <dbReference type="ARBA" id="ARBA00022723"/>
    </source>
</evidence>
<keyword evidence="3" id="KW-0813">Transport</keyword>
<protein>
    <submittedName>
        <fullName evidence="15">Cytochrome b</fullName>
    </submittedName>
</protein>